<dbReference type="SMART" id="SM00240">
    <property type="entry name" value="FHA"/>
    <property type="match status" value="1"/>
</dbReference>
<dbReference type="AlphaFoldDB" id="A0ABD1WSN8"/>
<accession>A0ABD1WSN8</accession>
<comment type="caution">
    <text evidence="3">The sequence shown here is derived from an EMBL/GenBank/DDBJ whole genome shotgun (WGS) entry which is preliminary data.</text>
</comment>
<gene>
    <name evidence="3" type="ORF">Fot_06338</name>
</gene>
<dbReference type="PANTHER" id="PTHR13233:SF0">
    <property type="entry name" value="MICROSPHERULE PROTEIN 1"/>
    <property type="match status" value="1"/>
</dbReference>
<dbReference type="InterPro" id="IPR025999">
    <property type="entry name" value="MCRS_N"/>
</dbReference>
<evidence type="ECO:0000259" key="2">
    <source>
        <dbReference type="PROSITE" id="PS50006"/>
    </source>
</evidence>
<dbReference type="Pfam" id="PF13325">
    <property type="entry name" value="MCRS_N"/>
    <property type="match status" value="1"/>
</dbReference>
<organism evidence="3 4">
    <name type="scientific">Forsythia ovata</name>
    <dbReference type="NCBI Taxonomy" id="205694"/>
    <lineage>
        <taxon>Eukaryota</taxon>
        <taxon>Viridiplantae</taxon>
        <taxon>Streptophyta</taxon>
        <taxon>Embryophyta</taxon>
        <taxon>Tracheophyta</taxon>
        <taxon>Spermatophyta</taxon>
        <taxon>Magnoliopsida</taxon>
        <taxon>eudicotyledons</taxon>
        <taxon>Gunneridae</taxon>
        <taxon>Pentapetalae</taxon>
        <taxon>asterids</taxon>
        <taxon>lamiids</taxon>
        <taxon>Lamiales</taxon>
        <taxon>Oleaceae</taxon>
        <taxon>Forsythieae</taxon>
        <taxon>Forsythia</taxon>
    </lineage>
</organism>
<evidence type="ECO:0000313" key="3">
    <source>
        <dbReference type="EMBL" id="KAL2552719.1"/>
    </source>
</evidence>
<dbReference type="EMBL" id="JBFOLJ010000002">
    <property type="protein sequence ID" value="KAL2552719.1"/>
    <property type="molecule type" value="Genomic_DNA"/>
</dbReference>
<feature type="domain" description="FHA" evidence="2">
    <location>
        <begin position="784"/>
        <end position="840"/>
    </location>
</feature>
<dbReference type="Gene3D" id="2.60.200.20">
    <property type="match status" value="1"/>
</dbReference>
<dbReference type="SUPFAM" id="SSF49879">
    <property type="entry name" value="SMAD/FHA domain"/>
    <property type="match status" value="1"/>
</dbReference>
<evidence type="ECO:0000313" key="4">
    <source>
        <dbReference type="Proteomes" id="UP001604277"/>
    </source>
</evidence>
<dbReference type="InterPro" id="IPR037912">
    <property type="entry name" value="MCRS1"/>
</dbReference>
<name>A0ABD1WSN8_9LAMI</name>
<feature type="compositionally biased region" description="Acidic residues" evidence="1">
    <location>
        <begin position="687"/>
        <end position="702"/>
    </location>
</feature>
<dbReference type="CDD" id="cd22687">
    <property type="entry name" value="FHA_MCRS1"/>
    <property type="match status" value="1"/>
</dbReference>
<keyword evidence="4" id="KW-1185">Reference proteome</keyword>
<dbReference type="Proteomes" id="UP001604277">
    <property type="component" value="Unassembled WGS sequence"/>
</dbReference>
<proteinExistence type="predicted"/>
<feature type="region of interest" description="Disordered" evidence="1">
    <location>
        <begin position="678"/>
        <end position="702"/>
    </location>
</feature>
<reference evidence="4" key="1">
    <citation type="submission" date="2024-07" db="EMBL/GenBank/DDBJ databases">
        <title>Two chromosome-level genome assemblies of Korean endemic species Abeliophyllum distichum and Forsythia ovata (Oleaceae).</title>
        <authorList>
            <person name="Jang H."/>
        </authorList>
    </citation>
    <scope>NUCLEOTIDE SEQUENCE [LARGE SCALE GENOMIC DNA]</scope>
</reference>
<dbReference type="Pfam" id="PF00498">
    <property type="entry name" value="FHA"/>
    <property type="match status" value="1"/>
</dbReference>
<dbReference type="InterPro" id="IPR008984">
    <property type="entry name" value="SMAD_FHA_dom_sf"/>
</dbReference>
<dbReference type="InterPro" id="IPR000253">
    <property type="entry name" value="FHA_dom"/>
</dbReference>
<dbReference type="PANTHER" id="PTHR13233">
    <property type="entry name" value="MICROSPHERULE PROTEIN 1"/>
    <property type="match status" value="1"/>
</dbReference>
<sequence>MATATSVPIQWIPEDDLLLKNAVEAGASLEALAKGAVQFSRRFTFQELRDRWHSLLYEPDISTQASARMFELEISGFNSSSKLNRLENNFKGNKEVPLKRKSETIRRHYYAMRKKIRSELFSNIDLGFFEPNLHECSEQAAVFQKHGILDGNNPQGGNCSDNIGLHEEDLDILCQAFPETMRDITVVSNAPMIPHTECPNPIEDNCPTEIIGRYGFDENASTSITQDESKFFEANIKNKKSLRALQRSPINMEGCAGLEDSGLPVVPSGREFIGGSEKKHLPTFNSTKENLHDDRVELEGSQKFNPSNTDDIASFRTMRFPSHQPNLHPWKKMQDVSASLVPLRVSQGDTAQVAVEMLPDDGEGKISSSSTYRVVHSGSLLSVRRNNSDIINLSTVSESEFADPDSLLNLSNEDEILLMDVDEKHAIDKSCIDNLNSLLLNSPNDVQEDDNVGKLEVGAVMVSEICSASTSSGNPVVSEVTASTVPGEQRNAHLEVNVPSNSTLNSEFNELSDGNICCTLNTEDTEIPSNDDIFLLIHPSTSFGSSATQPISTASMDLPSAARQKDKEQVVSLLRKVNDSAEAFAWSHKVEPQSVSEPRPSHPLVGCAAKNELLDSKPNALLPGCATRAFADSCKGKSLHAIQKVSSDRLLEKDVEGVGTRVGDRPSTVMGIPQYTEAGSGKTVVPEDGDEPSMSDLEDSQIDDDVPCFSDVEAMILEMDLHPFDQDSNITRQVPSYQYDGTKRTIIRLEQCARSSLHRVMTSQGALAILYSRHLRHYIRKPKVILGRSTEDIDVDIDLSKEGRANKISRRQALIKMEADGSFFLRNLGKSPVSVNGIAIATGQLLTLSSSCLIEIRGMSFVFEINERNVRQHLENVAQKKERKDEQI</sequence>
<dbReference type="PROSITE" id="PS50006">
    <property type="entry name" value="FHA_DOMAIN"/>
    <property type="match status" value="1"/>
</dbReference>
<protein>
    <submittedName>
        <fullName evidence="3">Forkhead-associated (FHA) domain-containing protein</fullName>
    </submittedName>
</protein>
<evidence type="ECO:0000256" key="1">
    <source>
        <dbReference type="SAM" id="MobiDB-lite"/>
    </source>
</evidence>